<feature type="coiled-coil region" evidence="1">
    <location>
        <begin position="123"/>
        <end position="150"/>
    </location>
</feature>
<dbReference type="Pfam" id="PF03551">
    <property type="entry name" value="PadR"/>
    <property type="match status" value="1"/>
</dbReference>
<sequence length="220" mass="24905">MAKKRKVNNLMALAVLGVVIMRPMHRYEIATMLKAFGKDRDMGVKWGSLYTVVDNLRKAGFLEIVGSERAGARPERTIYQITEAGRAELFDWTREVIAEPEPEQLRFVAGLSLLSTIPPDDVIDLLGSRIEALRRAIEAETAEVDQLLRDDLPRLFLVENQYRIAMLEAEANWAEALRKELVDGSFPGVDQWRQFHVDGLPPPEVIQQAERSFAAERDSS</sequence>
<reference evidence="3 4" key="1">
    <citation type="journal article" date="2019" name="ACS Chem. Biol.">
        <title>Identification and Mobilization of a Cryptic Antibiotic Biosynthesis Gene Locus from a Human-Pathogenic Nocardia Isolate.</title>
        <authorList>
            <person name="Herisse M."/>
            <person name="Ishida K."/>
            <person name="Porter J.L."/>
            <person name="Howden B."/>
            <person name="Hertweck C."/>
            <person name="Stinear T.P."/>
            <person name="Pidot S.J."/>
        </authorList>
    </citation>
    <scope>NUCLEOTIDE SEQUENCE [LARGE SCALE GENOMIC DNA]</scope>
    <source>
        <strain evidence="3 4">AUSMDU00012717</strain>
    </source>
</reference>
<dbReference type="InterPro" id="IPR036390">
    <property type="entry name" value="WH_DNA-bd_sf"/>
</dbReference>
<evidence type="ECO:0000259" key="2">
    <source>
        <dbReference type="Pfam" id="PF03551"/>
    </source>
</evidence>
<dbReference type="InterPro" id="IPR005149">
    <property type="entry name" value="Tscrpt_reg_PadR_N"/>
</dbReference>
<organism evidence="3 4">
    <name type="scientific">Nocardia arthritidis</name>
    <dbReference type="NCBI Taxonomy" id="228602"/>
    <lineage>
        <taxon>Bacteria</taxon>
        <taxon>Bacillati</taxon>
        <taxon>Actinomycetota</taxon>
        <taxon>Actinomycetes</taxon>
        <taxon>Mycobacteriales</taxon>
        <taxon>Nocardiaceae</taxon>
        <taxon>Nocardia</taxon>
    </lineage>
</organism>
<dbReference type="InterPro" id="IPR036388">
    <property type="entry name" value="WH-like_DNA-bd_sf"/>
</dbReference>
<dbReference type="EMBL" id="CP046172">
    <property type="protein sequence ID" value="QIS09458.1"/>
    <property type="molecule type" value="Genomic_DNA"/>
</dbReference>
<dbReference type="InterPro" id="IPR052509">
    <property type="entry name" value="Metal_resp_DNA-bind_regulator"/>
</dbReference>
<evidence type="ECO:0000313" key="4">
    <source>
        <dbReference type="Proteomes" id="UP000503540"/>
    </source>
</evidence>
<protein>
    <submittedName>
        <fullName evidence="3">PadR family transcriptional regulator</fullName>
    </submittedName>
</protein>
<dbReference type="SUPFAM" id="SSF46785">
    <property type="entry name" value="Winged helix' DNA-binding domain"/>
    <property type="match status" value="1"/>
</dbReference>
<keyword evidence="1" id="KW-0175">Coiled coil</keyword>
<dbReference type="Gene3D" id="1.10.10.10">
    <property type="entry name" value="Winged helix-like DNA-binding domain superfamily/Winged helix DNA-binding domain"/>
    <property type="match status" value="1"/>
</dbReference>
<dbReference type="PANTHER" id="PTHR33169">
    <property type="entry name" value="PADR-FAMILY TRANSCRIPTIONAL REGULATOR"/>
    <property type="match status" value="1"/>
</dbReference>
<proteinExistence type="predicted"/>
<gene>
    <name evidence="3" type="ORF">F5544_07780</name>
</gene>
<keyword evidence="4" id="KW-1185">Reference proteome</keyword>
<accession>A0A6G9Y8F4</accession>
<name>A0A6G9Y8F4_9NOCA</name>
<dbReference type="KEGG" id="nah:F5544_07780"/>
<dbReference type="Proteomes" id="UP000503540">
    <property type="component" value="Chromosome"/>
</dbReference>
<dbReference type="RefSeq" id="WP_167472561.1">
    <property type="nucleotide sequence ID" value="NZ_CP046172.1"/>
</dbReference>
<evidence type="ECO:0000313" key="3">
    <source>
        <dbReference type="EMBL" id="QIS09458.1"/>
    </source>
</evidence>
<dbReference type="AlphaFoldDB" id="A0A6G9Y8F4"/>
<evidence type="ECO:0000256" key="1">
    <source>
        <dbReference type="SAM" id="Coils"/>
    </source>
</evidence>
<dbReference type="PANTHER" id="PTHR33169:SF14">
    <property type="entry name" value="TRANSCRIPTIONAL REGULATOR RV3488"/>
    <property type="match status" value="1"/>
</dbReference>
<feature type="domain" description="Transcription regulator PadR N-terminal" evidence="2">
    <location>
        <begin position="15"/>
        <end position="89"/>
    </location>
</feature>